<keyword evidence="8" id="KW-1185">Reference proteome</keyword>
<name>A0ABR3EXC7_9AGAR</name>
<evidence type="ECO:0000256" key="4">
    <source>
        <dbReference type="ARBA" id="ARBA00022840"/>
    </source>
</evidence>
<dbReference type="SMART" id="SM00220">
    <property type="entry name" value="S_TKc"/>
    <property type="match status" value="1"/>
</dbReference>
<dbReference type="InterPro" id="IPR050339">
    <property type="entry name" value="CC_SR_Kinase"/>
</dbReference>
<dbReference type="PANTHER" id="PTHR11042">
    <property type="entry name" value="EUKARYOTIC TRANSLATION INITIATION FACTOR 2-ALPHA KINASE EIF2-ALPHA KINASE -RELATED"/>
    <property type="match status" value="1"/>
</dbReference>
<dbReference type="GO" id="GO:0004674">
    <property type="term" value="F:protein serine/threonine kinase activity"/>
    <property type="evidence" value="ECO:0007669"/>
    <property type="project" value="UniProtKB-EC"/>
</dbReference>
<feature type="domain" description="Protein kinase" evidence="6">
    <location>
        <begin position="32"/>
        <end position="362"/>
    </location>
</feature>
<keyword evidence="4" id="KW-0067">ATP-binding</keyword>
<evidence type="ECO:0000313" key="8">
    <source>
        <dbReference type="Proteomes" id="UP001465976"/>
    </source>
</evidence>
<dbReference type="InterPro" id="IPR000719">
    <property type="entry name" value="Prot_kinase_dom"/>
</dbReference>
<proteinExistence type="predicted"/>
<evidence type="ECO:0000256" key="5">
    <source>
        <dbReference type="SAM" id="MobiDB-lite"/>
    </source>
</evidence>
<evidence type="ECO:0000256" key="2">
    <source>
        <dbReference type="ARBA" id="ARBA00022741"/>
    </source>
</evidence>
<dbReference type="InterPro" id="IPR011009">
    <property type="entry name" value="Kinase-like_dom_sf"/>
</dbReference>
<comment type="caution">
    <text evidence="7">The sequence shown here is derived from an EMBL/GenBank/DDBJ whole genome shotgun (WGS) entry which is preliminary data.</text>
</comment>
<keyword evidence="1 7" id="KW-0808">Transferase</keyword>
<evidence type="ECO:0000313" key="7">
    <source>
        <dbReference type="EMBL" id="KAL0567562.1"/>
    </source>
</evidence>
<evidence type="ECO:0000259" key="6">
    <source>
        <dbReference type="PROSITE" id="PS50011"/>
    </source>
</evidence>
<keyword evidence="3" id="KW-0418">Kinase</keyword>
<feature type="region of interest" description="Disordered" evidence="5">
    <location>
        <begin position="319"/>
        <end position="349"/>
    </location>
</feature>
<dbReference type="Pfam" id="PF00069">
    <property type="entry name" value="Pkinase"/>
    <property type="match status" value="1"/>
</dbReference>
<sequence length="362" mass="41589">MSQYKPYQLHYLMPNEHYPIHDLNDVPSKEDLPPLLSIGSSNAHSSKCTRGLPTDGACLNLVVEEPLLINDVPAEDISRTAAYYERFRSREVVLFLNQHHAEIFPIYGMSAAHGYMGHKTNAIWCKVVHKQELERFKSLEPYHPSSHHVAKLLLHSDRLPNDRYLIVMPHYGCTLSTAPASRFLGTAILELARQLCRAVRFLHSHGFYHLDIKPHNIAIDPRICDITLIDLGWMTRREAMSGAAGTYDYAPPEIRRWFDWEENQDGEQPRLYHPRYADVWAIGKVVRVLIDSGGCFAEFRGELEAFARWVMKAKPRKRPTVDEALSRLEEMGNDRYPSRSASASRSKEDCRFETVYPKEVDS</sequence>
<dbReference type="Proteomes" id="UP001465976">
    <property type="component" value="Unassembled WGS sequence"/>
</dbReference>
<dbReference type="Gene3D" id="1.10.510.10">
    <property type="entry name" value="Transferase(Phosphotransferase) domain 1"/>
    <property type="match status" value="1"/>
</dbReference>
<dbReference type="SUPFAM" id="SSF56112">
    <property type="entry name" value="Protein kinase-like (PK-like)"/>
    <property type="match status" value="1"/>
</dbReference>
<dbReference type="EC" id="2.7.11.1" evidence="7"/>
<accession>A0ABR3EXC7</accession>
<dbReference type="EMBL" id="JBAHYK010001556">
    <property type="protein sequence ID" value="KAL0567562.1"/>
    <property type="molecule type" value="Genomic_DNA"/>
</dbReference>
<evidence type="ECO:0000256" key="1">
    <source>
        <dbReference type="ARBA" id="ARBA00022679"/>
    </source>
</evidence>
<gene>
    <name evidence="7" type="primary">STK17B_2</name>
    <name evidence="7" type="ORF">V5O48_014432</name>
</gene>
<organism evidence="7 8">
    <name type="scientific">Marasmius crinis-equi</name>
    <dbReference type="NCBI Taxonomy" id="585013"/>
    <lineage>
        <taxon>Eukaryota</taxon>
        <taxon>Fungi</taxon>
        <taxon>Dikarya</taxon>
        <taxon>Basidiomycota</taxon>
        <taxon>Agaricomycotina</taxon>
        <taxon>Agaricomycetes</taxon>
        <taxon>Agaricomycetidae</taxon>
        <taxon>Agaricales</taxon>
        <taxon>Marasmiineae</taxon>
        <taxon>Marasmiaceae</taxon>
        <taxon>Marasmius</taxon>
    </lineage>
</organism>
<evidence type="ECO:0000256" key="3">
    <source>
        <dbReference type="ARBA" id="ARBA00022777"/>
    </source>
</evidence>
<feature type="compositionally biased region" description="Basic and acidic residues" evidence="5">
    <location>
        <begin position="319"/>
        <end position="337"/>
    </location>
</feature>
<protein>
    <submittedName>
        <fullName evidence="7">Positive regulation of fibroblast apoptotic process</fullName>
        <ecNumber evidence="7">2.7.11.1</ecNumber>
    </submittedName>
</protein>
<dbReference type="PROSITE" id="PS50011">
    <property type="entry name" value="PROTEIN_KINASE_DOM"/>
    <property type="match status" value="1"/>
</dbReference>
<reference evidence="7 8" key="1">
    <citation type="submission" date="2024-02" db="EMBL/GenBank/DDBJ databases">
        <title>A draft genome for the cacao thread blight pathogen Marasmius crinis-equi.</title>
        <authorList>
            <person name="Cohen S.P."/>
            <person name="Baruah I.K."/>
            <person name="Amoako-Attah I."/>
            <person name="Bukari Y."/>
            <person name="Meinhardt L.W."/>
            <person name="Bailey B.A."/>
        </authorList>
    </citation>
    <scope>NUCLEOTIDE SEQUENCE [LARGE SCALE GENOMIC DNA]</scope>
    <source>
        <strain evidence="7 8">GH-76</strain>
    </source>
</reference>
<keyword evidence="2" id="KW-0547">Nucleotide-binding</keyword>